<evidence type="ECO:0000256" key="1">
    <source>
        <dbReference type="ARBA" id="ARBA00022837"/>
    </source>
</evidence>
<dbReference type="EMBL" id="BSXW01000229">
    <property type="protein sequence ID" value="GMF15680.1"/>
    <property type="molecule type" value="Genomic_DNA"/>
</dbReference>
<feature type="domain" description="EF-hand" evidence="2">
    <location>
        <begin position="77"/>
        <end position="102"/>
    </location>
</feature>
<evidence type="ECO:0000313" key="3">
    <source>
        <dbReference type="EMBL" id="GMF15680.1"/>
    </source>
</evidence>
<dbReference type="Gene3D" id="1.10.238.10">
    <property type="entry name" value="EF-hand"/>
    <property type="match status" value="1"/>
</dbReference>
<keyword evidence="4" id="KW-1185">Reference proteome</keyword>
<accession>A0A9W6WTK0</accession>
<proteinExistence type="predicted"/>
<dbReference type="InterPro" id="IPR011992">
    <property type="entry name" value="EF-hand-dom_pair"/>
</dbReference>
<dbReference type="Pfam" id="PF00036">
    <property type="entry name" value="EF-hand_1"/>
    <property type="match status" value="1"/>
</dbReference>
<dbReference type="GO" id="GO:0005509">
    <property type="term" value="F:calcium ion binding"/>
    <property type="evidence" value="ECO:0007669"/>
    <property type="project" value="InterPro"/>
</dbReference>
<sequence length="102" mass="10850">MISEVDEDMSGAIGEQAACGSANLVQQPCPNICHRLCGVSAVDAFVACGGKPDKSGFVRKETLVKIIKGDFGLTINIEEMINKLDVDGSGEIEFDEFKAILT</sequence>
<dbReference type="SUPFAM" id="SSF47473">
    <property type="entry name" value="EF-hand"/>
    <property type="match status" value="1"/>
</dbReference>
<dbReference type="InterPro" id="IPR002048">
    <property type="entry name" value="EF_hand_dom"/>
</dbReference>
<dbReference type="PROSITE" id="PS50222">
    <property type="entry name" value="EF_HAND_2"/>
    <property type="match status" value="1"/>
</dbReference>
<evidence type="ECO:0000259" key="2">
    <source>
        <dbReference type="PROSITE" id="PS50222"/>
    </source>
</evidence>
<evidence type="ECO:0000313" key="4">
    <source>
        <dbReference type="Proteomes" id="UP001165083"/>
    </source>
</evidence>
<organism evidence="3 4">
    <name type="scientific">Phytophthora lilii</name>
    <dbReference type="NCBI Taxonomy" id="2077276"/>
    <lineage>
        <taxon>Eukaryota</taxon>
        <taxon>Sar</taxon>
        <taxon>Stramenopiles</taxon>
        <taxon>Oomycota</taxon>
        <taxon>Peronosporomycetes</taxon>
        <taxon>Peronosporales</taxon>
        <taxon>Peronosporaceae</taxon>
        <taxon>Phytophthora</taxon>
    </lineage>
</organism>
<protein>
    <submittedName>
        <fullName evidence="3">Unnamed protein product</fullName>
    </submittedName>
</protein>
<gene>
    <name evidence="3" type="ORF">Plil01_000544300</name>
</gene>
<dbReference type="PROSITE" id="PS00018">
    <property type="entry name" value="EF_HAND_1"/>
    <property type="match status" value="1"/>
</dbReference>
<dbReference type="Proteomes" id="UP001165083">
    <property type="component" value="Unassembled WGS sequence"/>
</dbReference>
<name>A0A9W6WTK0_9STRA</name>
<reference evidence="3" key="1">
    <citation type="submission" date="2023-04" db="EMBL/GenBank/DDBJ databases">
        <title>Phytophthora lilii NBRC 32176.</title>
        <authorList>
            <person name="Ichikawa N."/>
            <person name="Sato H."/>
            <person name="Tonouchi N."/>
        </authorList>
    </citation>
    <scope>NUCLEOTIDE SEQUENCE</scope>
    <source>
        <strain evidence="3">NBRC 32176</strain>
    </source>
</reference>
<keyword evidence="1" id="KW-0106">Calcium</keyword>
<dbReference type="InterPro" id="IPR018247">
    <property type="entry name" value="EF_Hand_1_Ca_BS"/>
</dbReference>
<dbReference type="AlphaFoldDB" id="A0A9W6WTK0"/>
<dbReference type="OrthoDB" id="26525at2759"/>
<comment type="caution">
    <text evidence="3">The sequence shown here is derived from an EMBL/GenBank/DDBJ whole genome shotgun (WGS) entry which is preliminary data.</text>
</comment>